<dbReference type="SMART" id="SM00432">
    <property type="entry name" value="MADS"/>
    <property type="match status" value="1"/>
</dbReference>
<dbReference type="InterPro" id="IPR002487">
    <property type="entry name" value="TF_Kbox"/>
</dbReference>
<proteinExistence type="predicted"/>
<keyword evidence="3" id="KW-0238">DNA-binding</keyword>
<keyword evidence="2" id="KW-0805">Transcription regulation</keyword>
<dbReference type="PROSITE" id="PS00350">
    <property type="entry name" value="MADS_BOX_1"/>
    <property type="match status" value="1"/>
</dbReference>
<name>A0A7J7I0Q1_CAMSI</name>
<dbReference type="PRINTS" id="PR00404">
    <property type="entry name" value="MADSDOMAIN"/>
</dbReference>
<feature type="region of interest" description="Disordered" evidence="6">
    <location>
        <begin position="205"/>
        <end position="224"/>
    </location>
</feature>
<dbReference type="AlphaFoldDB" id="A0A7J7I0Q1"/>
<keyword evidence="4" id="KW-0804">Transcription</keyword>
<dbReference type="CDD" id="cd00265">
    <property type="entry name" value="MADS_MEF2_like"/>
    <property type="match status" value="1"/>
</dbReference>
<dbReference type="SMR" id="A0A7J7I0Q1"/>
<evidence type="ECO:0000259" key="7">
    <source>
        <dbReference type="PROSITE" id="PS50066"/>
    </source>
</evidence>
<evidence type="ECO:0000313" key="9">
    <source>
        <dbReference type="Proteomes" id="UP000593564"/>
    </source>
</evidence>
<comment type="subcellular location">
    <subcellularLocation>
        <location evidence="1">Nucleus</location>
    </subcellularLocation>
</comment>
<evidence type="ECO:0000313" key="8">
    <source>
        <dbReference type="EMBL" id="KAF5958643.1"/>
    </source>
</evidence>
<organism evidence="8 9">
    <name type="scientific">Camellia sinensis</name>
    <name type="common">Tea plant</name>
    <name type="synonym">Thea sinensis</name>
    <dbReference type="NCBI Taxonomy" id="4442"/>
    <lineage>
        <taxon>Eukaryota</taxon>
        <taxon>Viridiplantae</taxon>
        <taxon>Streptophyta</taxon>
        <taxon>Embryophyta</taxon>
        <taxon>Tracheophyta</taxon>
        <taxon>Spermatophyta</taxon>
        <taxon>Magnoliopsida</taxon>
        <taxon>eudicotyledons</taxon>
        <taxon>Gunneridae</taxon>
        <taxon>Pentapetalae</taxon>
        <taxon>asterids</taxon>
        <taxon>Ericales</taxon>
        <taxon>Theaceae</taxon>
        <taxon>Camellia</taxon>
    </lineage>
</organism>
<keyword evidence="5" id="KW-0539">Nucleus</keyword>
<dbReference type="InterPro" id="IPR002100">
    <property type="entry name" value="TF_MADSbox"/>
</dbReference>
<evidence type="ECO:0000256" key="5">
    <source>
        <dbReference type="ARBA" id="ARBA00023242"/>
    </source>
</evidence>
<accession>A0A7J7I0Q1</accession>
<reference evidence="8 9" key="2">
    <citation type="submission" date="2020-07" db="EMBL/GenBank/DDBJ databases">
        <title>Genome assembly of wild tea tree DASZ reveals pedigree and selection history of tea varieties.</title>
        <authorList>
            <person name="Zhang W."/>
        </authorList>
    </citation>
    <scope>NUCLEOTIDE SEQUENCE [LARGE SCALE GENOMIC DNA]</scope>
    <source>
        <strain evidence="9">cv. G240</strain>
        <tissue evidence="8">Leaf</tissue>
    </source>
</reference>
<evidence type="ECO:0000256" key="2">
    <source>
        <dbReference type="ARBA" id="ARBA00023015"/>
    </source>
</evidence>
<evidence type="ECO:0000256" key="6">
    <source>
        <dbReference type="SAM" id="MobiDB-lite"/>
    </source>
</evidence>
<reference evidence="9" key="1">
    <citation type="journal article" date="2020" name="Nat. Commun.">
        <title>Genome assembly of wild tea tree DASZ reveals pedigree and selection history of tea varieties.</title>
        <authorList>
            <person name="Zhang W."/>
            <person name="Zhang Y."/>
            <person name="Qiu H."/>
            <person name="Guo Y."/>
            <person name="Wan H."/>
            <person name="Zhang X."/>
            <person name="Scossa F."/>
            <person name="Alseekh S."/>
            <person name="Zhang Q."/>
            <person name="Wang P."/>
            <person name="Xu L."/>
            <person name="Schmidt M.H."/>
            <person name="Jia X."/>
            <person name="Li D."/>
            <person name="Zhu A."/>
            <person name="Guo F."/>
            <person name="Chen W."/>
            <person name="Ni D."/>
            <person name="Usadel B."/>
            <person name="Fernie A.R."/>
            <person name="Wen W."/>
        </authorList>
    </citation>
    <scope>NUCLEOTIDE SEQUENCE [LARGE SCALE GENOMIC DNA]</scope>
    <source>
        <strain evidence="9">cv. G240</strain>
    </source>
</reference>
<dbReference type="PANTHER" id="PTHR48019">
    <property type="entry name" value="SERUM RESPONSE FACTOR HOMOLOG"/>
    <property type="match status" value="1"/>
</dbReference>
<dbReference type="GO" id="GO:0003700">
    <property type="term" value="F:DNA-binding transcription factor activity"/>
    <property type="evidence" value="ECO:0007669"/>
    <property type="project" value="InterPro"/>
</dbReference>
<dbReference type="GO" id="GO:0046983">
    <property type="term" value="F:protein dimerization activity"/>
    <property type="evidence" value="ECO:0007669"/>
    <property type="project" value="InterPro"/>
</dbReference>
<comment type="caution">
    <text evidence="8">The sequence shown here is derived from an EMBL/GenBank/DDBJ whole genome shotgun (WGS) entry which is preliminary data.</text>
</comment>
<gene>
    <name evidence="8" type="ORF">HYC85_005868</name>
</gene>
<evidence type="ECO:0000256" key="3">
    <source>
        <dbReference type="ARBA" id="ARBA00023125"/>
    </source>
</evidence>
<dbReference type="InterPro" id="IPR050142">
    <property type="entry name" value="MADS-box/MEF2_TF"/>
</dbReference>
<dbReference type="GO" id="GO:0005634">
    <property type="term" value="C:nucleus"/>
    <property type="evidence" value="ECO:0007669"/>
    <property type="project" value="UniProtKB-SubCell"/>
</dbReference>
<dbReference type="Proteomes" id="UP000593564">
    <property type="component" value="Unassembled WGS sequence"/>
</dbReference>
<feature type="compositionally biased region" description="Low complexity" evidence="6">
    <location>
        <begin position="205"/>
        <end position="216"/>
    </location>
</feature>
<dbReference type="InterPro" id="IPR036879">
    <property type="entry name" value="TF_MADSbox_sf"/>
</dbReference>
<feature type="domain" description="MADS-box" evidence="7">
    <location>
        <begin position="1"/>
        <end position="61"/>
    </location>
</feature>
<keyword evidence="9" id="KW-1185">Reference proteome</keyword>
<dbReference type="GO" id="GO:0045944">
    <property type="term" value="P:positive regulation of transcription by RNA polymerase II"/>
    <property type="evidence" value="ECO:0007669"/>
    <property type="project" value="InterPro"/>
</dbReference>
<dbReference type="PROSITE" id="PS50066">
    <property type="entry name" value="MADS_BOX_2"/>
    <property type="match status" value="1"/>
</dbReference>
<dbReference type="GO" id="GO:0000977">
    <property type="term" value="F:RNA polymerase II transcription regulatory region sequence-specific DNA binding"/>
    <property type="evidence" value="ECO:0007669"/>
    <property type="project" value="InterPro"/>
</dbReference>
<dbReference type="Gene3D" id="3.40.1810.10">
    <property type="entry name" value="Transcription factor, MADS-box"/>
    <property type="match status" value="1"/>
</dbReference>
<dbReference type="Pfam" id="PF01486">
    <property type="entry name" value="K-box"/>
    <property type="match status" value="1"/>
</dbReference>
<dbReference type="Pfam" id="PF00319">
    <property type="entry name" value="SRF-TF"/>
    <property type="match status" value="1"/>
</dbReference>
<evidence type="ECO:0000256" key="1">
    <source>
        <dbReference type="ARBA" id="ARBA00004123"/>
    </source>
</evidence>
<evidence type="ECO:0000256" key="4">
    <source>
        <dbReference type="ARBA" id="ARBA00023163"/>
    </source>
</evidence>
<dbReference type="SUPFAM" id="SSF55455">
    <property type="entry name" value="SRF-like"/>
    <property type="match status" value="1"/>
</dbReference>
<dbReference type="EMBL" id="JACBKZ010000002">
    <property type="protein sequence ID" value="KAF5958643.1"/>
    <property type="molecule type" value="Genomic_DNA"/>
</dbReference>
<sequence length="237" mass="27330">MGRGKVQLKRIEDKNSRQVTFSKRRTGLIKKARELSILCDVEIALIVFSARGKLYQFCTGDSLRKVLERYQIHKDAEVAGSSVQESKKLTEGYMDFSRGTNLLQMVQRHFEEQKIEQLDVAELTQVEHQLDAILRQTRIKKSQLMMKAVTALHEKEEQPREGRQLMEKEITAMINEATMDDDCRRHQQQQTQQGDPDMDLELYGYTNNTNNNNSSTGSGGGGVYHHLQQEESMFYLL</sequence>
<protein>
    <recommendedName>
        <fullName evidence="7">MADS-box domain-containing protein</fullName>
    </recommendedName>
</protein>
<dbReference type="InterPro" id="IPR033896">
    <property type="entry name" value="MEF2-like_N"/>
</dbReference>